<protein>
    <submittedName>
        <fullName evidence="2">Uncharacterized protein</fullName>
    </submittedName>
</protein>
<evidence type="ECO:0000313" key="2">
    <source>
        <dbReference type="EMBL" id="SHO33619.1"/>
    </source>
</evidence>
<dbReference type="GeneID" id="30523542"/>
<dbReference type="OrthoDB" id="38473at10239"/>
<proteinExistence type="predicted"/>
<evidence type="ECO:0000256" key="1">
    <source>
        <dbReference type="SAM" id="MobiDB-lite"/>
    </source>
</evidence>
<accession>A0A1M7XVB0</accession>
<dbReference type="Proteomes" id="UP000201465">
    <property type="component" value="Segment"/>
</dbReference>
<sequence length="226" mass="24477">MKKEIKDVYTGFVVTITFGPFPGTGSNLAALPASILASLSAVGIKTKAVSYRIAGIPGTDLFVAAVQFLVCPADLQRVQNLIGNPGVLQGPLSAYPALAQVAVNIPATTPVLFALQEAVIINTRCLSSYALRQRILTYITGSGFTVNNFSLLGDNIILTALPRDISPFNDAKLIIGSLLPVLGVDCSKFSKLVKSDFEDEKEEECSPCQRKHKKHYSKKKYHKKYD</sequence>
<feature type="region of interest" description="Disordered" evidence="1">
    <location>
        <begin position="207"/>
        <end position="226"/>
    </location>
</feature>
<reference evidence="2 3" key="1">
    <citation type="submission" date="2016-11" db="EMBL/GenBank/DDBJ databases">
        <authorList>
            <consortium name="Urmite Genomes"/>
        </authorList>
    </citation>
    <scope>NUCLEOTIDE SEQUENCE [LARGE SCALE GENOMIC DNA]</scope>
    <source>
        <strain evidence="2 3">A11</strain>
    </source>
</reference>
<evidence type="ECO:0000313" key="3">
    <source>
        <dbReference type="Proteomes" id="UP000201465"/>
    </source>
</evidence>
<dbReference type="RefSeq" id="YP_009329491.1">
    <property type="nucleotide sequence ID" value="NC_032108.1"/>
</dbReference>
<gene>
    <name evidence="2" type="ORF">BQ3484_551</name>
</gene>
<feature type="compositionally biased region" description="Basic residues" evidence="1">
    <location>
        <begin position="209"/>
        <end position="226"/>
    </location>
</feature>
<dbReference type="EMBL" id="LT671577">
    <property type="protein sequence ID" value="SHO33619.1"/>
    <property type="molecule type" value="Genomic_DNA"/>
</dbReference>
<keyword evidence="3" id="KW-1185">Reference proteome</keyword>
<organism evidence="2 3">
    <name type="scientific">Cedratvirus A11</name>
    <dbReference type="NCBI Taxonomy" id="1903266"/>
    <lineage>
        <taxon>Viruses</taxon>
        <taxon>Pithoviruses</taxon>
        <taxon>Orthocedratvirinae</taxon>
        <taxon>Alphacedratvirus</taxon>
        <taxon>Alphacedratvirus aljazairmassiliense</taxon>
    </lineage>
</organism>
<name>A0A1M7XVB0_9VIRU</name>
<dbReference type="KEGG" id="vg:30523542"/>